<evidence type="ECO:0000313" key="1">
    <source>
        <dbReference type="EMBL" id="KAH7836681.1"/>
    </source>
</evidence>
<gene>
    <name evidence="1" type="ORF">Vadar_004331</name>
</gene>
<evidence type="ECO:0000313" key="2">
    <source>
        <dbReference type="Proteomes" id="UP000828048"/>
    </source>
</evidence>
<proteinExistence type="predicted"/>
<sequence length="100" mass="10765">MPPLFFRIIVAADGIWDALSSDKATQSCRTSKTCCKAGCEGSCKKKQNLLTALIFGKKNQNSGEGTKLPAVVTAEELFEEGFAMLAKRIASSELDIHNPS</sequence>
<reference evidence="1 2" key="1">
    <citation type="journal article" date="2021" name="Hortic Res">
        <title>High-quality reference genome and annotation aids understanding of berry development for evergreen blueberry (Vaccinium darrowii).</title>
        <authorList>
            <person name="Yu J."/>
            <person name="Hulse-Kemp A.M."/>
            <person name="Babiker E."/>
            <person name="Staton M."/>
        </authorList>
    </citation>
    <scope>NUCLEOTIDE SEQUENCE [LARGE SCALE GENOMIC DNA]</scope>
    <source>
        <strain evidence="2">cv. NJ 8807/NJ 8810</strain>
        <tissue evidence="1">Young leaf</tissue>
    </source>
</reference>
<name>A0ACB7X7P5_9ERIC</name>
<organism evidence="1 2">
    <name type="scientific">Vaccinium darrowii</name>
    <dbReference type="NCBI Taxonomy" id="229202"/>
    <lineage>
        <taxon>Eukaryota</taxon>
        <taxon>Viridiplantae</taxon>
        <taxon>Streptophyta</taxon>
        <taxon>Embryophyta</taxon>
        <taxon>Tracheophyta</taxon>
        <taxon>Spermatophyta</taxon>
        <taxon>Magnoliopsida</taxon>
        <taxon>eudicotyledons</taxon>
        <taxon>Gunneridae</taxon>
        <taxon>Pentapetalae</taxon>
        <taxon>asterids</taxon>
        <taxon>Ericales</taxon>
        <taxon>Ericaceae</taxon>
        <taxon>Vaccinioideae</taxon>
        <taxon>Vaccinieae</taxon>
        <taxon>Vaccinium</taxon>
    </lineage>
</organism>
<dbReference type="Proteomes" id="UP000828048">
    <property type="component" value="Chromosome 6"/>
</dbReference>
<comment type="caution">
    <text evidence="1">The sequence shown here is derived from an EMBL/GenBank/DDBJ whole genome shotgun (WGS) entry which is preliminary data.</text>
</comment>
<accession>A0ACB7X7P5</accession>
<protein>
    <submittedName>
        <fullName evidence="1">Uncharacterized protein</fullName>
    </submittedName>
</protein>
<keyword evidence="2" id="KW-1185">Reference proteome</keyword>
<dbReference type="EMBL" id="CM037156">
    <property type="protein sequence ID" value="KAH7836681.1"/>
    <property type="molecule type" value="Genomic_DNA"/>
</dbReference>